<comment type="caution">
    <text evidence="6">The sequence shown here is derived from an EMBL/GenBank/DDBJ whole genome shotgun (WGS) entry which is preliminary data.</text>
</comment>
<feature type="transmembrane region" description="Helical" evidence="5">
    <location>
        <begin position="227"/>
        <end position="255"/>
    </location>
</feature>
<keyword evidence="2 5" id="KW-0812">Transmembrane</keyword>
<organism evidence="6 7">
    <name type="scientific">Armillaria novae-zelandiae</name>
    <dbReference type="NCBI Taxonomy" id="153914"/>
    <lineage>
        <taxon>Eukaryota</taxon>
        <taxon>Fungi</taxon>
        <taxon>Dikarya</taxon>
        <taxon>Basidiomycota</taxon>
        <taxon>Agaricomycotina</taxon>
        <taxon>Agaricomycetes</taxon>
        <taxon>Agaricomycetidae</taxon>
        <taxon>Agaricales</taxon>
        <taxon>Marasmiineae</taxon>
        <taxon>Physalacriaceae</taxon>
        <taxon>Armillaria</taxon>
    </lineage>
</organism>
<evidence type="ECO:0000256" key="3">
    <source>
        <dbReference type="ARBA" id="ARBA00022989"/>
    </source>
</evidence>
<evidence type="ECO:0000256" key="2">
    <source>
        <dbReference type="ARBA" id="ARBA00022692"/>
    </source>
</evidence>
<dbReference type="InterPro" id="IPR038665">
    <property type="entry name" value="Voltage-dep_anion_channel_sf"/>
</dbReference>
<keyword evidence="7" id="KW-1185">Reference proteome</keyword>
<dbReference type="AlphaFoldDB" id="A0AA39NAR7"/>
<feature type="transmembrane region" description="Helical" evidence="5">
    <location>
        <begin position="262"/>
        <end position="280"/>
    </location>
</feature>
<dbReference type="PANTHER" id="PTHR31162:SF0">
    <property type="entry name" value="MALIC ACID TRANSPORT PROTEIN"/>
    <property type="match status" value="1"/>
</dbReference>
<feature type="transmembrane region" description="Helical" evidence="5">
    <location>
        <begin position="111"/>
        <end position="131"/>
    </location>
</feature>
<reference evidence="6" key="1">
    <citation type="submission" date="2023-06" db="EMBL/GenBank/DDBJ databases">
        <authorList>
            <consortium name="Lawrence Berkeley National Laboratory"/>
            <person name="Ahrendt S."/>
            <person name="Sahu N."/>
            <person name="Indic B."/>
            <person name="Wong-Bajracharya J."/>
            <person name="Merenyi Z."/>
            <person name="Ke H.-M."/>
            <person name="Monk M."/>
            <person name="Kocsube S."/>
            <person name="Drula E."/>
            <person name="Lipzen A."/>
            <person name="Balint B."/>
            <person name="Henrissat B."/>
            <person name="Andreopoulos B."/>
            <person name="Martin F.M."/>
            <person name="Harder C.B."/>
            <person name="Rigling D."/>
            <person name="Ford K.L."/>
            <person name="Foster G.D."/>
            <person name="Pangilinan J."/>
            <person name="Papanicolaou A."/>
            <person name="Barry K."/>
            <person name="LaButti K."/>
            <person name="Viragh M."/>
            <person name="Koriabine M."/>
            <person name="Yan M."/>
            <person name="Riley R."/>
            <person name="Champramary S."/>
            <person name="Plett K.L."/>
            <person name="Tsai I.J."/>
            <person name="Slot J."/>
            <person name="Sipos G."/>
            <person name="Plett J."/>
            <person name="Nagy L.G."/>
            <person name="Grigoriev I.V."/>
        </authorList>
    </citation>
    <scope>NUCLEOTIDE SEQUENCE</scope>
    <source>
        <strain evidence="6">ICMP 16352</strain>
    </source>
</reference>
<feature type="transmembrane region" description="Helical" evidence="5">
    <location>
        <begin position="70"/>
        <end position="91"/>
    </location>
</feature>
<evidence type="ECO:0000313" key="6">
    <source>
        <dbReference type="EMBL" id="KAK0462109.1"/>
    </source>
</evidence>
<sequence length="346" mass="38562">QAFPIGMGTGTVYATLAGLEDRFNALTKIETVFYFINMALFVFNTGTLLLQTILYPRQAWRLVQDPVKGIFVPLIILSFATIIIGTVNYAFPSGHVSAEFIYAAILPHDLMHFTPVYAFLMLVGVVSFNVLRVMDPIDPRALGVLLVRLFLSSSVGLGSFMTFFYLCIYVIQVCCLPTGFLEGHQANGAFVACGPPGLMALTLIRLADEARTILPSRGYVTENAGEIWYAASVLAGLLLYGLAVFFFIFGVLPYWYKLHKNLNKILGCESALFLVGWISTTHIMGDIFGIEFLYIIHLCLTIVMVLTWCTLFVLTVVTLCRGLIFKLKEEDILKDISPAYNELRRK</sequence>
<gene>
    <name evidence="6" type="ORF">IW261DRAFT_1528950</name>
</gene>
<keyword evidence="3 5" id="KW-1133">Transmembrane helix</keyword>
<protein>
    <submittedName>
        <fullName evidence="6">Voltage-dependent anion channel</fullName>
    </submittedName>
</protein>
<comment type="subcellular location">
    <subcellularLocation>
        <location evidence="1">Membrane</location>
        <topology evidence="1">Multi-pass membrane protein</topology>
    </subcellularLocation>
</comment>
<name>A0AA39NAR7_9AGAR</name>
<dbReference type="GO" id="GO:0015140">
    <property type="term" value="F:malate transmembrane transporter activity"/>
    <property type="evidence" value="ECO:0007669"/>
    <property type="project" value="InterPro"/>
</dbReference>
<dbReference type="InterPro" id="IPR030185">
    <property type="entry name" value="Mae1"/>
</dbReference>
<feature type="transmembrane region" description="Helical" evidence="5">
    <location>
        <begin position="292"/>
        <end position="319"/>
    </location>
</feature>
<dbReference type="Gene3D" id="1.50.10.150">
    <property type="entry name" value="Voltage-dependent anion channel"/>
    <property type="match status" value="1"/>
</dbReference>
<evidence type="ECO:0000256" key="4">
    <source>
        <dbReference type="ARBA" id="ARBA00023136"/>
    </source>
</evidence>
<dbReference type="Proteomes" id="UP001175227">
    <property type="component" value="Unassembled WGS sequence"/>
</dbReference>
<feature type="non-terminal residue" evidence="6">
    <location>
        <position position="346"/>
    </location>
</feature>
<dbReference type="Pfam" id="PF03595">
    <property type="entry name" value="SLAC1"/>
    <property type="match status" value="1"/>
</dbReference>
<dbReference type="EMBL" id="JAUEPR010000137">
    <property type="protein sequence ID" value="KAK0462109.1"/>
    <property type="molecule type" value="Genomic_DNA"/>
</dbReference>
<dbReference type="PANTHER" id="PTHR31162">
    <property type="entry name" value="MALIC ACID TRANSPORT PROTEIN-RELATED"/>
    <property type="match status" value="1"/>
</dbReference>
<keyword evidence="4 5" id="KW-0472">Membrane</keyword>
<feature type="transmembrane region" description="Helical" evidence="5">
    <location>
        <begin position="32"/>
        <end position="50"/>
    </location>
</feature>
<feature type="transmembrane region" description="Helical" evidence="5">
    <location>
        <begin position="143"/>
        <end position="171"/>
    </location>
</feature>
<evidence type="ECO:0000256" key="1">
    <source>
        <dbReference type="ARBA" id="ARBA00004141"/>
    </source>
</evidence>
<dbReference type="InterPro" id="IPR004695">
    <property type="entry name" value="SLAC1/Mae1/Ssu1/TehA"/>
</dbReference>
<proteinExistence type="predicted"/>
<dbReference type="GO" id="GO:0016020">
    <property type="term" value="C:membrane"/>
    <property type="evidence" value="ECO:0007669"/>
    <property type="project" value="UniProtKB-SubCell"/>
</dbReference>
<evidence type="ECO:0000313" key="7">
    <source>
        <dbReference type="Proteomes" id="UP001175227"/>
    </source>
</evidence>
<evidence type="ECO:0000256" key="5">
    <source>
        <dbReference type="SAM" id="Phobius"/>
    </source>
</evidence>
<accession>A0AA39NAR7</accession>